<dbReference type="InterPro" id="IPR039261">
    <property type="entry name" value="FNR_nucleotide-bd"/>
</dbReference>
<dbReference type="CDD" id="cd06215">
    <property type="entry name" value="FNR_iron_sulfur_binding_1"/>
    <property type="match status" value="1"/>
</dbReference>
<keyword evidence="3" id="KW-0001">2Fe-2S</keyword>
<dbReference type="InterPro" id="IPR008333">
    <property type="entry name" value="Cbr1-like_FAD-bd_dom"/>
</dbReference>
<dbReference type="PANTHER" id="PTHR47354:SF6">
    <property type="entry name" value="NADH OXIDOREDUCTASE HCR"/>
    <property type="match status" value="1"/>
</dbReference>
<dbReference type="AlphaFoldDB" id="A0A1H4HFA1"/>
<evidence type="ECO:0000313" key="12">
    <source>
        <dbReference type="EMBL" id="SEB19762.1"/>
    </source>
</evidence>
<evidence type="ECO:0000256" key="5">
    <source>
        <dbReference type="ARBA" id="ARBA00022827"/>
    </source>
</evidence>
<reference evidence="13" key="1">
    <citation type="submission" date="2016-10" db="EMBL/GenBank/DDBJ databases">
        <authorList>
            <person name="Varghese N."/>
            <person name="Submissions S."/>
        </authorList>
    </citation>
    <scope>NUCLEOTIDE SEQUENCE [LARGE SCALE GENOMIC DNA]</scope>
    <source>
        <strain evidence="13">LMG 24000</strain>
    </source>
</reference>
<dbReference type="InterPro" id="IPR017938">
    <property type="entry name" value="Riboflavin_synthase-like_b-brl"/>
</dbReference>
<dbReference type="Gene3D" id="3.10.20.30">
    <property type="match status" value="1"/>
</dbReference>
<feature type="domain" description="FAD-binding FR-type" evidence="11">
    <location>
        <begin position="31"/>
        <end position="142"/>
    </location>
</feature>
<dbReference type="GO" id="GO:0016491">
    <property type="term" value="F:oxidoreductase activity"/>
    <property type="evidence" value="ECO:0007669"/>
    <property type="project" value="UniProtKB-KW"/>
</dbReference>
<evidence type="ECO:0000259" key="10">
    <source>
        <dbReference type="PROSITE" id="PS51085"/>
    </source>
</evidence>
<dbReference type="InterPro" id="IPR036010">
    <property type="entry name" value="2Fe-2S_ferredoxin-like_sf"/>
</dbReference>
<dbReference type="EMBL" id="FNRQ01000008">
    <property type="protein sequence ID" value="SEB19762.1"/>
    <property type="molecule type" value="Genomic_DNA"/>
</dbReference>
<dbReference type="Pfam" id="PF00970">
    <property type="entry name" value="FAD_binding_6"/>
    <property type="match status" value="1"/>
</dbReference>
<dbReference type="GO" id="GO:0046872">
    <property type="term" value="F:metal ion binding"/>
    <property type="evidence" value="ECO:0007669"/>
    <property type="project" value="UniProtKB-KW"/>
</dbReference>
<evidence type="ECO:0000256" key="4">
    <source>
        <dbReference type="ARBA" id="ARBA00022723"/>
    </source>
</evidence>
<dbReference type="Proteomes" id="UP000198638">
    <property type="component" value="Unassembled WGS sequence"/>
</dbReference>
<dbReference type="SUPFAM" id="SSF54292">
    <property type="entry name" value="2Fe-2S ferredoxin-like"/>
    <property type="match status" value="1"/>
</dbReference>
<name>A0A1H4HFA1_9BURK</name>
<dbReference type="SUPFAM" id="SSF52343">
    <property type="entry name" value="Ferredoxin reductase-like, C-terminal NADP-linked domain"/>
    <property type="match status" value="1"/>
</dbReference>
<evidence type="ECO:0000313" key="13">
    <source>
        <dbReference type="Proteomes" id="UP000198638"/>
    </source>
</evidence>
<evidence type="ECO:0000256" key="6">
    <source>
        <dbReference type="ARBA" id="ARBA00023002"/>
    </source>
</evidence>
<proteinExistence type="inferred from homology"/>
<accession>A0A1H4HFA1</accession>
<dbReference type="Gene3D" id="3.40.50.80">
    <property type="entry name" value="Nucleotide-binding domain of ferredoxin-NADP reductase (FNR) module"/>
    <property type="match status" value="1"/>
</dbReference>
<dbReference type="InterPro" id="IPR001041">
    <property type="entry name" value="2Fe-2S_ferredoxin-type"/>
</dbReference>
<protein>
    <submittedName>
        <fullName evidence="12">Ferredoxin-NADP reductase</fullName>
    </submittedName>
</protein>
<keyword evidence="2" id="KW-0285">Flavoprotein</keyword>
<keyword evidence="13" id="KW-1185">Reference proteome</keyword>
<gene>
    <name evidence="12" type="ORF">SAMN05192564_108121</name>
</gene>
<dbReference type="Gene3D" id="2.40.30.10">
    <property type="entry name" value="Translation factors"/>
    <property type="match status" value="1"/>
</dbReference>
<evidence type="ECO:0000256" key="3">
    <source>
        <dbReference type="ARBA" id="ARBA00022714"/>
    </source>
</evidence>
<comment type="similarity">
    <text evidence="9">In the N-terminal section; belongs to the FAD-binding oxidoreductase type 6 family.</text>
</comment>
<keyword evidence="5" id="KW-0274">FAD</keyword>
<evidence type="ECO:0000259" key="11">
    <source>
        <dbReference type="PROSITE" id="PS51384"/>
    </source>
</evidence>
<keyword evidence="7" id="KW-0408">Iron</keyword>
<dbReference type="Pfam" id="PF00175">
    <property type="entry name" value="NAD_binding_1"/>
    <property type="match status" value="1"/>
</dbReference>
<dbReference type="Pfam" id="PF00111">
    <property type="entry name" value="Fer2"/>
    <property type="match status" value="1"/>
</dbReference>
<evidence type="ECO:0000256" key="9">
    <source>
        <dbReference type="ARBA" id="ARBA00061434"/>
    </source>
</evidence>
<dbReference type="PROSITE" id="PS51085">
    <property type="entry name" value="2FE2S_FER_2"/>
    <property type="match status" value="1"/>
</dbReference>
<dbReference type="InterPro" id="IPR012675">
    <property type="entry name" value="Beta-grasp_dom_sf"/>
</dbReference>
<comment type="cofactor">
    <cofactor evidence="1">
        <name>FAD</name>
        <dbReference type="ChEBI" id="CHEBI:57692"/>
    </cofactor>
</comment>
<sequence length="388" mass="41871">MTAMNFPDTYADATLPDALEDRLTDSAVWERAGGQWTSAEKRRLVCCRTIDETLDVKTFVLCANDGVPFSFEPGQFITISVDVGGQALSRCYTISSPPTRPYTLSISVKRVPGGVVSNWLHDNLWPGGTLQAYGPSGVFTPSSHPARKLLYLSAGSGVTPLMSMTRAGHDLGLNRDIVFLHSARTPADIIFRNELAQLGASADRLRVVHICEGVGLERDWSGPVGRLSLELLERSVPDFREREAFTCGPAGYMQSAKEILREGGHDPARYHQESFDIGASRAEGGVAVAPVLPCNATSDGRQSFSIRLARSGKTFTMNDTETVLAAARKAGVPVPSSCGQGLCGTCKTAVLEGDVDMQHNGGIRQREIDKGLRLLCCSRARSDLVLDL</sequence>
<dbReference type="InterPro" id="IPR050415">
    <property type="entry name" value="MRET"/>
</dbReference>
<dbReference type="CDD" id="cd00207">
    <property type="entry name" value="fer2"/>
    <property type="match status" value="1"/>
</dbReference>
<dbReference type="SUPFAM" id="SSF63380">
    <property type="entry name" value="Riboflavin synthase domain-like"/>
    <property type="match status" value="1"/>
</dbReference>
<dbReference type="InterPro" id="IPR006058">
    <property type="entry name" value="2Fe2S_fd_BS"/>
</dbReference>
<dbReference type="GO" id="GO:0051537">
    <property type="term" value="F:2 iron, 2 sulfur cluster binding"/>
    <property type="evidence" value="ECO:0007669"/>
    <property type="project" value="UniProtKB-KW"/>
</dbReference>
<dbReference type="PRINTS" id="PR00410">
    <property type="entry name" value="PHEHYDRXLASE"/>
</dbReference>
<dbReference type="PROSITE" id="PS51384">
    <property type="entry name" value="FAD_FR"/>
    <property type="match status" value="1"/>
</dbReference>
<dbReference type="PROSITE" id="PS00197">
    <property type="entry name" value="2FE2S_FER_1"/>
    <property type="match status" value="1"/>
</dbReference>
<dbReference type="STRING" id="83784.SAMN05192564_108121"/>
<keyword evidence="8" id="KW-0411">Iron-sulfur</keyword>
<organism evidence="12 13">
    <name type="scientific">Paraburkholderia sartisoli</name>
    <dbReference type="NCBI Taxonomy" id="83784"/>
    <lineage>
        <taxon>Bacteria</taxon>
        <taxon>Pseudomonadati</taxon>
        <taxon>Pseudomonadota</taxon>
        <taxon>Betaproteobacteria</taxon>
        <taxon>Burkholderiales</taxon>
        <taxon>Burkholderiaceae</taxon>
        <taxon>Paraburkholderia</taxon>
    </lineage>
</organism>
<dbReference type="PANTHER" id="PTHR47354">
    <property type="entry name" value="NADH OXIDOREDUCTASE HCR"/>
    <property type="match status" value="1"/>
</dbReference>
<keyword evidence="6" id="KW-0560">Oxidoreductase</keyword>
<evidence type="ECO:0000256" key="2">
    <source>
        <dbReference type="ARBA" id="ARBA00022630"/>
    </source>
</evidence>
<dbReference type="InterPro" id="IPR001433">
    <property type="entry name" value="OxRdtase_FAD/NAD-bd"/>
</dbReference>
<dbReference type="InterPro" id="IPR017927">
    <property type="entry name" value="FAD-bd_FR_type"/>
</dbReference>
<evidence type="ECO:0000256" key="7">
    <source>
        <dbReference type="ARBA" id="ARBA00023004"/>
    </source>
</evidence>
<evidence type="ECO:0000256" key="1">
    <source>
        <dbReference type="ARBA" id="ARBA00001974"/>
    </source>
</evidence>
<evidence type="ECO:0000256" key="8">
    <source>
        <dbReference type="ARBA" id="ARBA00023014"/>
    </source>
</evidence>
<feature type="domain" description="2Fe-2S ferredoxin-type" evidence="10">
    <location>
        <begin position="304"/>
        <end position="388"/>
    </location>
</feature>
<keyword evidence="4" id="KW-0479">Metal-binding</keyword>